<dbReference type="AlphaFoldDB" id="A0A8J3IGS0"/>
<keyword evidence="4" id="KW-1185">Reference proteome</keyword>
<evidence type="ECO:0000313" key="4">
    <source>
        <dbReference type="Proteomes" id="UP000597444"/>
    </source>
</evidence>
<dbReference type="Gene3D" id="2.60.120.560">
    <property type="entry name" value="Exo-inulinase, domain 1"/>
    <property type="match status" value="1"/>
</dbReference>
<evidence type="ECO:0000313" key="3">
    <source>
        <dbReference type="EMBL" id="GHO95204.1"/>
    </source>
</evidence>
<dbReference type="EMBL" id="BNJK01000001">
    <property type="protein sequence ID" value="GHO95204.1"/>
    <property type="molecule type" value="Genomic_DNA"/>
</dbReference>
<proteinExistence type="predicted"/>
<keyword evidence="2" id="KW-0812">Transmembrane</keyword>
<accession>A0A8J3IGS0</accession>
<dbReference type="Proteomes" id="UP000597444">
    <property type="component" value="Unassembled WGS sequence"/>
</dbReference>
<comment type="caution">
    <text evidence="3">The sequence shown here is derived from an EMBL/GenBank/DDBJ whole genome shotgun (WGS) entry which is preliminary data.</text>
</comment>
<name>A0A8J3IGS0_9CHLR</name>
<keyword evidence="2" id="KW-1133">Transmembrane helix</keyword>
<feature type="transmembrane region" description="Helical" evidence="2">
    <location>
        <begin position="106"/>
        <end position="126"/>
    </location>
</feature>
<evidence type="ECO:0008006" key="5">
    <source>
        <dbReference type="Google" id="ProtNLM"/>
    </source>
</evidence>
<evidence type="ECO:0000256" key="1">
    <source>
        <dbReference type="SAM" id="MobiDB-lite"/>
    </source>
</evidence>
<evidence type="ECO:0000256" key="2">
    <source>
        <dbReference type="SAM" id="Phobius"/>
    </source>
</evidence>
<sequence>MSTFYPPESGKNNPNQPHHLIPPVPNENTPTLASLPYGQPPSHSSPYGGPPAQNTPIPPPQYHRYPPNATPPPISNPNYANYIRPQPGNYGAPPPAPRPQSRAKPFIIGILVLIILGSIAAIAIPYEKTQIDNTNATATVSTQQTGVARNATGTVTTQNGHITATAQANARATASVVAANPNPYNNKGTLVVMEKNPIIEMGECQTINGTLHLTNSQQETADYCWGGASYTDFAYDIELTIVKGDCGGIIFREDGTEGNKEYMFNICQDGKYSVDIDQGAARQFRNLLYGARTAGMHQGLNQTNLVGVVAQGTNFSLYVNKQLVTTFTDSTYGTGQIGVDAWDNGNATDITFANQRVWKF</sequence>
<keyword evidence="2" id="KW-0472">Membrane</keyword>
<protein>
    <recommendedName>
        <fullName evidence="5">3-keto-disaccharide hydrolase domain-containing protein</fullName>
    </recommendedName>
</protein>
<organism evidence="3 4">
    <name type="scientific">Reticulibacter mediterranei</name>
    <dbReference type="NCBI Taxonomy" id="2778369"/>
    <lineage>
        <taxon>Bacteria</taxon>
        <taxon>Bacillati</taxon>
        <taxon>Chloroflexota</taxon>
        <taxon>Ktedonobacteria</taxon>
        <taxon>Ktedonobacterales</taxon>
        <taxon>Reticulibacteraceae</taxon>
        <taxon>Reticulibacter</taxon>
    </lineage>
</organism>
<feature type="region of interest" description="Disordered" evidence="1">
    <location>
        <begin position="1"/>
        <end position="100"/>
    </location>
</feature>
<feature type="compositionally biased region" description="Low complexity" evidence="1">
    <location>
        <begin position="36"/>
        <end position="55"/>
    </location>
</feature>
<dbReference type="RefSeq" id="WP_220205897.1">
    <property type="nucleotide sequence ID" value="NZ_BNJK01000001.1"/>
</dbReference>
<gene>
    <name evidence="3" type="ORF">KSF_052520</name>
</gene>
<reference evidence="3" key="1">
    <citation type="submission" date="2020-10" db="EMBL/GenBank/DDBJ databases">
        <title>Taxonomic study of unclassified bacteria belonging to the class Ktedonobacteria.</title>
        <authorList>
            <person name="Yabe S."/>
            <person name="Wang C.M."/>
            <person name="Zheng Y."/>
            <person name="Sakai Y."/>
            <person name="Cavaletti L."/>
            <person name="Monciardini P."/>
            <person name="Donadio S."/>
        </authorList>
    </citation>
    <scope>NUCLEOTIDE SEQUENCE</scope>
    <source>
        <strain evidence="3">ID150040</strain>
    </source>
</reference>